<dbReference type="Gene3D" id="3.40.50.720">
    <property type="entry name" value="NAD(P)-binding Rossmann-like Domain"/>
    <property type="match status" value="1"/>
</dbReference>
<reference evidence="2 3" key="1">
    <citation type="journal article" date="2019" name="Nat. Microbiol.">
        <title>Wide diversity of methane and short-chain alkane metabolisms in uncultured archaea.</title>
        <authorList>
            <person name="Borrel G."/>
            <person name="Adam P.S."/>
            <person name="McKay L.J."/>
            <person name="Chen L.X."/>
            <person name="Sierra-Garcia I.N."/>
            <person name="Sieber C.M."/>
            <person name="Letourneur Q."/>
            <person name="Ghozlane A."/>
            <person name="Andersen G.L."/>
            <person name="Li W.J."/>
            <person name="Hallam S.J."/>
            <person name="Muyzer G."/>
            <person name="de Oliveira V.M."/>
            <person name="Inskeep W.P."/>
            <person name="Banfield J.F."/>
            <person name="Gribaldo S."/>
        </authorList>
    </citation>
    <scope>NUCLEOTIDE SEQUENCE [LARGE SCALE GENOMIC DNA]</scope>
    <source>
        <strain evidence="2">NM1b</strain>
    </source>
</reference>
<gene>
    <name evidence="2" type="ORF">EF807_01620</name>
</gene>
<comment type="caution">
    <text evidence="2">The sequence shown here is derived from an EMBL/GenBank/DDBJ whole genome shotgun (WGS) entry which is preliminary data.</text>
</comment>
<evidence type="ECO:0000313" key="2">
    <source>
        <dbReference type="EMBL" id="RZN72255.1"/>
    </source>
</evidence>
<proteinExistence type="predicted"/>
<dbReference type="Proteomes" id="UP000320766">
    <property type="component" value="Unassembled WGS sequence"/>
</dbReference>
<organism evidence="2 3">
    <name type="scientific">Candidatus Methanolliviera hydrocarbonicum</name>
    <dbReference type="NCBI Taxonomy" id="2491085"/>
    <lineage>
        <taxon>Archaea</taxon>
        <taxon>Methanobacteriati</taxon>
        <taxon>Methanobacteriota</taxon>
        <taxon>Candidatus Methanoliparia</taxon>
        <taxon>Candidatus Methanoliparales</taxon>
        <taxon>Candidatus Methanollivieraceae</taxon>
        <taxon>Candidatus Methanolliviera</taxon>
    </lineage>
</organism>
<dbReference type="AlphaFoldDB" id="A0A520KY70"/>
<evidence type="ECO:0000313" key="3">
    <source>
        <dbReference type="Proteomes" id="UP000320766"/>
    </source>
</evidence>
<protein>
    <recommendedName>
        <fullName evidence="1">Pyrroline-5-carboxylate reductase catalytic N-terminal domain-containing protein</fullName>
    </recommendedName>
</protein>
<dbReference type="InterPro" id="IPR028939">
    <property type="entry name" value="P5C_Rdtase_cat_N"/>
</dbReference>
<accession>A0A520KY70</accession>
<dbReference type="InterPro" id="IPR036291">
    <property type="entry name" value="NAD(P)-bd_dom_sf"/>
</dbReference>
<dbReference type="Pfam" id="PF03807">
    <property type="entry name" value="F420_oxidored"/>
    <property type="match status" value="1"/>
</dbReference>
<dbReference type="EMBL" id="RXIL01000030">
    <property type="protein sequence ID" value="RZN72255.1"/>
    <property type="molecule type" value="Genomic_DNA"/>
</dbReference>
<sequence>MYKISIIGSGTVGGAIGKVFTKYGYHVIFYDLERERLKELASRGYKVAETLEEAVLNTDISFICVPTPSNNGSPQKSEIFGIQKSKICDYFDFRLLELYIYMYIMYNYLEKSYIPLHYQMK</sequence>
<feature type="domain" description="Pyrroline-5-carboxylate reductase catalytic N-terminal" evidence="1">
    <location>
        <begin position="3"/>
        <end position="68"/>
    </location>
</feature>
<name>A0A520KY70_9EURY</name>
<dbReference type="SUPFAM" id="SSF51735">
    <property type="entry name" value="NAD(P)-binding Rossmann-fold domains"/>
    <property type="match status" value="1"/>
</dbReference>
<evidence type="ECO:0000259" key="1">
    <source>
        <dbReference type="Pfam" id="PF03807"/>
    </source>
</evidence>